<dbReference type="PANTHER" id="PTHR30625">
    <property type="entry name" value="PROTEIN TOLQ"/>
    <property type="match status" value="1"/>
</dbReference>
<comment type="caution">
    <text evidence="9">The sequence shown here is derived from an EMBL/GenBank/DDBJ whole genome shotgun (WGS) entry which is preliminary data.</text>
</comment>
<evidence type="ECO:0000313" key="10">
    <source>
        <dbReference type="Proteomes" id="UP000251835"/>
    </source>
</evidence>
<name>A0A7L4UQC7_BALHA</name>
<dbReference type="GO" id="GO:0017038">
    <property type="term" value="P:protein import"/>
    <property type="evidence" value="ECO:0007669"/>
    <property type="project" value="TreeGrafter"/>
</dbReference>
<keyword evidence="2" id="KW-1003">Cell membrane</keyword>
<keyword evidence="6" id="KW-0813">Transport</keyword>
<dbReference type="InterPro" id="IPR002898">
    <property type="entry name" value="MotA_ExbB_proton_chnl"/>
</dbReference>
<feature type="transmembrane region" description="Helical" evidence="7">
    <location>
        <begin position="14"/>
        <end position="35"/>
    </location>
</feature>
<feature type="transmembrane region" description="Helical" evidence="7">
    <location>
        <begin position="164"/>
        <end position="185"/>
    </location>
</feature>
<protein>
    <submittedName>
        <fullName evidence="9">Outer membrane transport energization protein ExbB</fullName>
    </submittedName>
</protein>
<evidence type="ECO:0000259" key="8">
    <source>
        <dbReference type="Pfam" id="PF01618"/>
    </source>
</evidence>
<evidence type="ECO:0000256" key="4">
    <source>
        <dbReference type="ARBA" id="ARBA00022989"/>
    </source>
</evidence>
<dbReference type="Proteomes" id="UP000251835">
    <property type="component" value="Unassembled WGS sequence"/>
</dbReference>
<accession>A0A7L4UQC7</accession>
<keyword evidence="6" id="KW-0653">Protein transport</keyword>
<gene>
    <name evidence="9" type="ORF">C7377_0283</name>
</gene>
<keyword evidence="5 7" id="KW-0472">Membrane</keyword>
<evidence type="ECO:0000256" key="2">
    <source>
        <dbReference type="ARBA" id="ARBA00022475"/>
    </source>
</evidence>
<organism evidence="9 10">
    <name type="scientific">Balneicella halophila</name>
    <dbReference type="NCBI Taxonomy" id="1537566"/>
    <lineage>
        <taxon>Bacteria</taxon>
        <taxon>Pseudomonadati</taxon>
        <taxon>Bacteroidota</taxon>
        <taxon>Bacteroidia</taxon>
        <taxon>Bacteroidales</taxon>
        <taxon>Balneicellaceae</taxon>
        <taxon>Balneicella</taxon>
    </lineage>
</organism>
<evidence type="ECO:0000256" key="1">
    <source>
        <dbReference type="ARBA" id="ARBA00004651"/>
    </source>
</evidence>
<dbReference type="AlphaFoldDB" id="A0A7L4UQC7"/>
<proteinExistence type="inferred from homology"/>
<reference evidence="9 10" key="1">
    <citation type="submission" date="2018-05" db="EMBL/GenBank/DDBJ databases">
        <title>Genomic Encyclopedia of Type Strains, Phase IV (KMG-IV): sequencing the most valuable type-strain genomes for metagenomic binning, comparative biology and taxonomic classification.</title>
        <authorList>
            <person name="Goeker M."/>
        </authorList>
    </citation>
    <scope>NUCLEOTIDE SEQUENCE [LARGE SCALE GENOMIC DNA]</scope>
    <source>
        <strain evidence="9 10">DSM 28579</strain>
    </source>
</reference>
<comment type="subcellular location">
    <subcellularLocation>
        <location evidence="1">Cell membrane</location>
        <topology evidence="1">Multi-pass membrane protein</topology>
    </subcellularLocation>
    <subcellularLocation>
        <location evidence="6">Membrane</location>
        <topology evidence="6">Multi-pass membrane protein</topology>
    </subcellularLocation>
</comment>
<dbReference type="GO" id="GO:0005886">
    <property type="term" value="C:plasma membrane"/>
    <property type="evidence" value="ECO:0007669"/>
    <property type="project" value="UniProtKB-SubCell"/>
</dbReference>
<sequence>MKQSFLEFVTGGSWSGNLLMLVLFALSIVAVYIFAERIIILQKTKKEIQSFVKNMHGLISNNKLNESMDLVQNHDSIAAIVLRKSLQTIGKRDIGINEANLVIDTIGNNEITQLEKGFSMLASIAGGAPMIGFLGTVIGMVQAFYEMSAQEGGSFEVAALSQGIYTAMFTTVGGLAVGIIAYFAYNYLISRLKRITIALEAVKIDYIELRNHQ</sequence>
<dbReference type="Pfam" id="PF01618">
    <property type="entry name" value="MotA_ExbB"/>
    <property type="match status" value="1"/>
</dbReference>
<comment type="similarity">
    <text evidence="6">Belongs to the exbB/tolQ family.</text>
</comment>
<evidence type="ECO:0000256" key="6">
    <source>
        <dbReference type="RuleBase" id="RU004057"/>
    </source>
</evidence>
<evidence type="ECO:0000313" key="9">
    <source>
        <dbReference type="EMBL" id="PVX51988.1"/>
    </source>
</evidence>
<keyword evidence="3 7" id="KW-0812">Transmembrane</keyword>
<evidence type="ECO:0000256" key="3">
    <source>
        <dbReference type="ARBA" id="ARBA00022692"/>
    </source>
</evidence>
<dbReference type="InterPro" id="IPR050790">
    <property type="entry name" value="ExbB/TolQ_transport"/>
</dbReference>
<keyword evidence="4 7" id="KW-1133">Transmembrane helix</keyword>
<evidence type="ECO:0000256" key="5">
    <source>
        <dbReference type="ARBA" id="ARBA00023136"/>
    </source>
</evidence>
<dbReference type="EMBL" id="QENZ01000003">
    <property type="protein sequence ID" value="PVX51988.1"/>
    <property type="molecule type" value="Genomic_DNA"/>
</dbReference>
<evidence type="ECO:0000256" key="7">
    <source>
        <dbReference type="SAM" id="Phobius"/>
    </source>
</evidence>
<feature type="domain" description="MotA/TolQ/ExbB proton channel" evidence="8">
    <location>
        <begin position="75"/>
        <end position="200"/>
    </location>
</feature>
<dbReference type="RefSeq" id="WP_116495554.1">
    <property type="nucleotide sequence ID" value="NZ_QENZ01000003.1"/>
</dbReference>
<dbReference type="PANTHER" id="PTHR30625:SF17">
    <property type="entry name" value="TOLQ-RELATED"/>
    <property type="match status" value="1"/>
</dbReference>
<dbReference type="OrthoDB" id="4045at2"/>
<keyword evidence="10" id="KW-1185">Reference proteome</keyword>
<feature type="transmembrane region" description="Helical" evidence="7">
    <location>
        <begin position="121"/>
        <end position="144"/>
    </location>
</feature>